<evidence type="ECO:0000313" key="3">
    <source>
        <dbReference type="EMBL" id="OXG13031.1"/>
    </source>
</evidence>
<feature type="transmembrane region" description="Helical" evidence="1">
    <location>
        <begin position="595"/>
        <end position="614"/>
    </location>
</feature>
<accession>A0A854Q6V6</accession>
<dbReference type="Pfam" id="PF00615">
    <property type="entry name" value="RGS"/>
    <property type="match status" value="1"/>
</dbReference>
<keyword evidence="1" id="KW-0472">Membrane</keyword>
<gene>
    <name evidence="3" type="ORF">C361_06221</name>
</gene>
<evidence type="ECO:0000259" key="2">
    <source>
        <dbReference type="Pfam" id="PF00615"/>
    </source>
</evidence>
<proteinExistence type="predicted"/>
<feature type="domain" description="RGS" evidence="2">
    <location>
        <begin position="214"/>
        <end position="283"/>
    </location>
</feature>
<evidence type="ECO:0000313" key="4">
    <source>
        <dbReference type="Proteomes" id="UP000199727"/>
    </source>
</evidence>
<name>A0A854Q6V6_CRYNE</name>
<dbReference type="PANTHER" id="PTHR39466">
    <property type="entry name" value="RGS DOMAIN-CONTAINING PROTEIN"/>
    <property type="match status" value="1"/>
</dbReference>
<sequence>MPVAADDIYSLLSNGSLLGNHTSRPSIYTHSMLASHAQLALEQLKLCHILNGETCPPISFADFATFLTNKDHTAENLVFVLWYRDYRSKWKQVDKAVKVRVPVPSTSLGHRCSPFGYLHNGPVTFPTKIGEQGVEESRNRSTSASAYSTDAAALHLNDSSGKPLKSYFSRVNPHFSGSRLRASSLACSSSPALPVSHQSHPPYPPGGTTFLSVEEQPLRDQALRAFATFLKKGGSKELSISDELREYVRTCLEVSTAPESFLPVLEEIYHILESQCLPRFLETVKANINRPKQLFWYFAGIIDLLIGLTIFLLLTFLLPPRPFGLRTYRLFSTIFVSFGIMQVYSAYRGFCSQVWRRSSRQVWPWELDELEDENSKVGDTMGRPAIVGCEPKPEMRELKEIVFPEEVRPLSNLGAIENFDPTCKVNIRILGNSISASQTPLVKSGDYDLSDQTFGSRNAIVEQFVPICDTSFLGDKLGSISPLCCMRLGILAAEGHKLPNPIQRRISPFAFDSGGEGETSLDNVIVTTALPHSVPVQPLHPLTSSMLISNPRSTKHETRVPPRRKGHTKIQVFGPEKLIEDPRIKKVYKDIKRDILIVGGIVSALWIVVCLVVPCTAS</sequence>
<protein>
    <recommendedName>
        <fullName evidence="2">RGS domain-containing protein</fullName>
    </recommendedName>
</protein>
<dbReference type="InterPro" id="IPR036305">
    <property type="entry name" value="RGS_sf"/>
</dbReference>
<feature type="transmembrane region" description="Helical" evidence="1">
    <location>
        <begin position="330"/>
        <end position="350"/>
    </location>
</feature>
<comment type="caution">
    <text evidence="3">The sequence shown here is derived from an EMBL/GenBank/DDBJ whole genome shotgun (WGS) entry which is preliminary data.</text>
</comment>
<dbReference type="AlphaFoldDB" id="A0A854Q6V6"/>
<dbReference type="PANTHER" id="PTHR39466:SF1">
    <property type="entry name" value="RGS DOMAIN-CONTAINING PROTEIN"/>
    <property type="match status" value="1"/>
</dbReference>
<dbReference type="OrthoDB" id="3232309at2759"/>
<keyword evidence="1" id="KW-0812">Transmembrane</keyword>
<reference evidence="3 4" key="1">
    <citation type="submission" date="2017-06" db="EMBL/GenBank/DDBJ databases">
        <title>Global population genomics of the pathogenic fungus Cryptococcus neoformans var. grubii.</title>
        <authorList>
            <person name="Cuomo C."/>
            <person name="Litvintseva A."/>
            <person name="Chen Y."/>
            <person name="Young S."/>
            <person name="Zeng Q."/>
            <person name="Chapman S."/>
            <person name="Gujja S."/>
            <person name="Saif S."/>
            <person name="Birren B."/>
        </authorList>
    </citation>
    <scope>NUCLEOTIDE SEQUENCE [LARGE SCALE GENOMIC DNA]</scope>
    <source>
        <strain evidence="3 4">Tu259-1</strain>
    </source>
</reference>
<evidence type="ECO:0000256" key="1">
    <source>
        <dbReference type="SAM" id="Phobius"/>
    </source>
</evidence>
<dbReference type="Proteomes" id="UP000199727">
    <property type="component" value="Unassembled WGS sequence"/>
</dbReference>
<dbReference type="Gene3D" id="1.10.167.10">
    <property type="entry name" value="Regulator of G-protein Signalling 4, domain 2"/>
    <property type="match status" value="1"/>
</dbReference>
<dbReference type="InterPro" id="IPR016137">
    <property type="entry name" value="RGS"/>
</dbReference>
<dbReference type="InterPro" id="IPR044926">
    <property type="entry name" value="RGS_subdomain_2"/>
</dbReference>
<dbReference type="SUPFAM" id="SSF48097">
    <property type="entry name" value="Regulator of G-protein signaling, RGS"/>
    <property type="match status" value="1"/>
</dbReference>
<keyword evidence="1" id="KW-1133">Transmembrane helix</keyword>
<organism evidence="3 4">
    <name type="scientific">Cryptococcus neoformans Tu259-1</name>
    <dbReference type="NCBI Taxonomy" id="1230072"/>
    <lineage>
        <taxon>Eukaryota</taxon>
        <taxon>Fungi</taxon>
        <taxon>Dikarya</taxon>
        <taxon>Basidiomycota</taxon>
        <taxon>Agaricomycotina</taxon>
        <taxon>Tremellomycetes</taxon>
        <taxon>Tremellales</taxon>
        <taxon>Cryptococcaceae</taxon>
        <taxon>Cryptococcus</taxon>
        <taxon>Cryptococcus neoformans species complex</taxon>
    </lineage>
</organism>
<dbReference type="EMBL" id="AMKT01000083">
    <property type="protein sequence ID" value="OXG13031.1"/>
    <property type="molecule type" value="Genomic_DNA"/>
</dbReference>
<feature type="transmembrane region" description="Helical" evidence="1">
    <location>
        <begin position="294"/>
        <end position="318"/>
    </location>
</feature>